<protein>
    <submittedName>
        <fullName evidence="2">Xylose isomerase-like TIM barrel</fullName>
    </submittedName>
</protein>
<keyword evidence="3" id="KW-1185">Reference proteome</keyword>
<keyword evidence="2" id="KW-0413">Isomerase</keyword>
<gene>
    <name evidence="2" type="ORF">Pla111_17630</name>
</gene>
<dbReference type="InterPro" id="IPR013022">
    <property type="entry name" value="Xyl_isomerase-like_TIM-brl"/>
</dbReference>
<dbReference type="PANTHER" id="PTHR12110">
    <property type="entry name" value="HYDROXYPYRUVATE ISOMERASE"/>
    <property type="match status" value="1"/>
</dbReference>
<sequence length="261" mass="27449">MATLPIGIATRSLRLPLRQALLKAAQLGADGVEIDVRNELRLTEMSQTAVRQLKKLLSDLGLKVAAVAFPTRRGYDDPDELDRRVLATQEAMSLAYRLGASVVVNQAGALPADADTPLAENQVNALSLLAAHSERAGARLALVSDAAPASQRRLLDELPGGGIGVALDPIALLSAGHAPTEALTQLGEHLLYGYAIDAVHEGIGSGARTSEVELGRGDADWPELLGLLEERGYRGWLTALRSAGSDPAGDLANAVAYLRTL</sequence>
<dbReference type="GO" id="GO:0016853">
    <property type="term" value="F:isomerase activity"/>
    <property type="evidence" value="ECO:0007669"/>
    <property type="project" value="UniProtKB-KW"/>
</dbReference>
<dbReference type="PANTHER" id="PTHR12110:SF41">
    <property type="entry name" value="INOSOSE DEHYDRATASE"/>
    <property type="match status" value="1"/>
</dbReference>
<evidence type="ECO:0000313" key="2">
    <source>
        <dbReference type="EMBL" id="TWT46662.1"/>
    </source>
</evidence>
<dbReference type="SUPFAM" id="SSF51658">
    <property type="entry name" value="Xylose isomerase-like"/>
    <property type="match status" value="1"/>
</dbReference>
<dbReference type="InterPro" id="IPR036237">
    <property type="entry name" value="Xyl_isomerase-like_sf"/>
</dbReference>
<accession>A0A5C5WAN4</accession>
<feature type="domain" description="Xylose isomerase-like TIM barrel" evidence="1">
    <location>
        <begin position="23"/>
        <end position="259"/>
    </location>
</feature>
<dbReference type="Gene3D" id="3.20.20.150">
    <property type="entry name" value="Divalent-metal-dependent TIM barrel enzymes"/>
    <property type="match status" value="1"/>
</dbReference>
<reference evidence="2 3" key="1">
    <citation type="submission" date="2019-02" db="EMBL/GenBank/DDBJ databases">
        <title>Deep-cultivation of Planctomycetes and their phenomic and genomic characterization uncovers novel biology.</title>
        <authorList>
            <person name="Wiegand S."/>
            <person name="Jogler M."/>
            <person name="Boedeker C."/>
            <person name="Pinto D."/>
            <person name="Vollmers J."/>
            <person name="Rivas-Marin E."/>
            <person name="Kohn T."/>
            <person name="Peeters S.H."/>
            <person name="Heuer A."/>
            <person name="Rast P."/>
            <person name="Oberbeckmann S."/>
            <person name="Bunk B."/>
            <person name="Jeske O."/>
            <person name="Meyerdierks A."/>
            <person name="Storesund J.E."/>
            <person name="Kallscheuer N."/>
            <person name="Luecker S."/>
            <person name="Lage O.M."/>
            <person name="Pohl T."/>
            <person name="Merkel B.J."/>
            <person name="Hornburger P."/>
            <person name="Mueller R.-W."/>
            <person name="Bruemmer F."/>
            <person name="Labrenz M."/>
            <person name="Spormann A.M."/>
            <person name="Op Den Camp H."/>
            <person name="Overmann J."/>
            <person name="Amann R."/>
            <person name="Jetten M.S.M."/>
            <person name="Mascher T."/>
            <person name="Medema M.H."/>
            <person name="Devos D.P."/>
            <person name="Kaster A.-K."/>
            <person name="Ovreas L."/>
            <person name="Rohde M."/>
            <person name="Galperin M.Y."/>
            <person name="Jogler C."/>
        </authorList>
    </citation>
    <scope>NUCLEOTIDE SEQUENCE [LARGE SCALE GENOMIC DNA]</scope>
    <source>
        <strain evidence="2 3">Pla111</strain>
    </source>
</reference>
<organism evidence="2 3">
    <name type="scientific">Botrimarina hoheduenensis</name>
    <dbReference type="NCBI Taxonomy" id="2528000"/>
    <lineage>
        <taxon>Bacteria</taxon>
        <taxon>Pseudomonadati</taxon>
        <taxon>Planctomycetota</taxon>
        <taxon>Planctomycetia</taxon>
        <taxon>Pirellulales</taxon>
        <taxon>Lacipirellulaceae</taxon>
        <taxon>Botrimarina</taxon>
    </lineage>
</organism>
<dbReference type="EMBL" id="SJPH01000003">
    <property type="protein sequence ID" value="TWT46662.1"/>
    <property type="molecule type" value="Genomic_DNA"/>
</dbReference>
<comment type="caution">
    <text evidence="2">The sequence shown here is derived from an EMBL/GenBank/DDBJ whole genome shotgun (WGS) entry which is preliminary data.</text>
</comment>
<dbReference type="AlphaFoldDB" id="A0A5C5WAN4"/>
<name>A0A5C5WAN4_9BACT</name>
<dbReference type="Proteomes" id="UP000318995">
    <property type="component" value="Unassembled WGS sequence"/>
</dbReference>
<dbReference type="InterPro" id="IPR050312">
    <property type="entry name" value="IolE/XylAMocC-like"/>
</dbReference>
<proteinExistence type="predicted"/>
<evidence type="ECO:0000259" key="1">
    <source>
        <dbReference type="Pfam" id="PF01261"/>
    </source>
</evidence>
<dbReference type="RefSeq" id="WP_197524873.1">
    <property type="nucleotide sequence ID" value="NZ_SJPH01000003.1"/>
</dbReference>
<dbReference type="Pfam" id="PF01261">
    <property type="entry name" value="AP_endonuc_2"/>
    <property type="match status" value="1"/>
</dbReference>
<evidence type="ECO:0000313" key="3">
    <source>
        <dbReference type="Proteomes" id="UP000318995"/>
    </source>
</evidence>